<dbReference type="InterPro" id="IPR050668">
    <property type="entry name" value="Cytochrome_b5"/>
</dbReference>
<dbReference type="PANTHER" id="PTHR19359">
    <property type="entry name" value="CYTOCHROME B5"/>
    <property type="match status" value="1"/>
</dbReference>
<dbReference type="SMART" id="SM01117">
    <property type="entry name" value="Cyt-b5"/>
    <property type="match status" value="1"/>
</dbReference>
<keyword evidence="3 13" id="KW-0349">Heme</keyword>
<feature type="transmembrane region" description="Helical" evidence="13">
    <location>
        <begin position="105"/>
        <end position="123"/>
    </location>
</feature>
<evidence type="ECO:0000256" key="2">
    <source>
        <dbReference type="ARBA" id="ARBA00022448"/>
    </source>
</evidence>
<evidence type="ECO:0000256" key="13">
    <source>
        <dbReference type="RuleBase" id="RU362121"/>
    </source>
</evidence>
<dbReference type="KEGG" id="hir:HETIRDRAFT_449612"/>
<evidence type="ECO:0000313" key="16">
    <source>
        <dbReference type="Proteomes" id="UP000030671"/>
    </source>
</evidence>
<keyword evidence="13" id="KW-1133">Transmembrane helix</keyword>
<evidence type="ECO:0000256" key="10">
    <source>
        <dbReference type="ARBA" id="ARBA00023136"/>
    </source>
</evidence>
<keyword evidence="2" id="KW-0813">Transport</keyword>
<keyword evidence="4 13" id="KW-0812">Transmembrane</keyword>
<dbReference type="FunCoup" id="W4KFD7">
    <property type="interactions" value="321"/>
</dbReference>
<dbReference type="GO" id="GO:0046872">
    <property type="term" value="F:metal ion binding"/>
    <property type="evidence" value="ECO:0007669"/>
    <property type="project" value="UniProtKB-UniRule"/>
</dbReference>
<reference evidence="15 16" key="1">
    <citation type="journal article" date="2012" name="New Phytol.">
        <title>Insight into trade-off between wood decay and parasitism from the genome of a fungal forest pathogen.</title>
        <authorList>
            <person name="Olson A."/>
            <person name="Aerts A."/>
            <person name="Asiegbu F."/>
            <person name="Belbahri L."/>
            <person name="Bouzid O."/>
            <person name="Broberg A."/>
            <person name="Canback B."/>
            <person name="Coutinho P.M."/>
            <person name="Cullen D."/>
            <person name="Dalman K."/>
            <person name="Deflorio G."/>
            <person name="van Diepen L.T."/>
            <person name="Dunand C."/>
            <person name="Duplessis S."/>
            <person name="Durling M."/>
            <person name="Gonthier P."/>
            <person name="Grimwood J."/>
            <person name="Fossdal C.G."/>
            <person name="Hansson D."/>
            <person name="Henrissat B."/>
            <person name="Hietala A."/>
            <person name="Himmelstrand K."/>
            <person name="Hoffmeister D."/>
            <person name="Hogberg N."/>
            <person name="James T.Y."/>
            <person name="Karlsson M."/>
            <person name="Kohler A."/>
            <person name="Kues U."/>
            <person name="Lee Y.H."/>
            <person name="Lin Y.C."/>
            <person name="Lind M."/>
            <person name="Lindquist E."/>
            <person name="Lombard V."/>
            <person name="Lucas S."/>
            <person name="Lunden K."/>
            <person name="Morin E."/>
            <person name="Murat C."/>
            <person name="Park J."/>
            <person name="Raffaello T."/>
            <person name="Rouze P."/>
            <person name="Salamov A."/>
            <person name="Schmutz J."/>
            <person name="Solheim H."/>
            <person name="Stahlberg J."/>
            <person name="Velez H."/>
            <person name="de Vries R.P."/>
            <person name="Wiebenga A."/>
            <person name="Woodward S."/>
            <person name="Yakovlev I."/>
            <person name="Garbelotto M."/>
            <person name="Martin F."/>
            <person name="Grigoriev I.V."/>
            <person name="Stenlid J."/>
        </authorList>
    </citation>
    <scope>NUCLEOTIDE SEQUENCE [LARGE SCALE GENOMIC DNA]</scope>
    <source>
        <strain evidence="15 16">TC 32-1</strain>
    </source>
</reference>
<keyword evidence="16" id="KW-1185">Reference proteome</keyword>
<dbReference type="eggNOG" id="KOG0537">
    <property type="taxonomic scope" value="Eukaryota"/>
</dbReference>
<dbReference type="AlphaFoldDB" id="W4KFD7"/>
<gene>
    <name evidence="15" type="ORF">HETIRDRAFT_449612</name>
</gene>
<evidence type="ECO:0000256" key="9">
    <source>
        <dbReference type="ARBA" id="ARBA00023004"/>
    </source>
</evidence>
<evidence type="ECO:0000256" key="12">
    <source>
        <dbReference type="ARBA" id="ARBA00038168"/>
    </source>
</evidence>
<keyword evidence="6" id="KW-0256">Endoplasmic reticulum</keyword>
<dbReference type="OrthoDB" id="260519at2759"/>
<evidence type="ECO:0000256" key="1">
    <source>
        <dbReference type="ARBA" id="ARBA00004131"/>
    </source>
</evidence>
<dbReference type="PANTHER" id="PTHR19359:SF150">
    <property type="entry name" value="CYTOCHROME B5"/>
    <property type="match status" value="1"/>
</dbReference>
<dbReference type="GO" id="GO:0020037">
    <property type="term" value="F:heme binding"/>
    <property type="evidence" value="ECO:0007669"/>
    <property type="project" value="UniProtKB-UniRule"/>
</dbReference>
<proteinExistence type="inferred from homology"/>
<dbReference type="EMBL" id="KI925456">
    <property type="protein sequence ID" value="ETW84025.1"/>
    <property type="molecule type" value="Genomic_DNA"/>
</dbReference>
<dbReference type="PRINTS" id="PR00363">
    <property type="entry name" value="CYTOCHROMEB5"/>
</dbReference>
<accession>W4KFD7</accession>
<evidence type="ECO:0000256" key="7">
    <source>
        <dbReference type="ARBA" id="ARBA00022848"/>
    </source>
</evidence>
<feature type="domain" description="Cytochrome b5 heme-binding" evidence="14">
    <location>
        <begin position="3"/>
        <end position="79"/>
    </location>
</feature>
<comment type="similarity">
    <text evidence="12 13">Belongs to the cytochrome b5 family.</text>
</comment>
<dbReference type="HOGENOM" id="CLU_102602_3_1_1"/>
<sequence>MSAKIVTLDELRQHTTKASMWVLIDGKVYDATNFLDEHPGGDEVILSESGKDGTEAFEDVGHSDEARAMLPGMLVGELEKGSLPNVRSNGSSGAVNSAVQSSSNVAYFIPLAGLVAYFAWRFYGA</sequence>
<name>W4KFD7_HETIT</name>
<comment type="subcellular location">
    <subcellularLocation>
        <location evidence="1">Endoplasmic reticulum membrane</location>
        <topology evidence="1">Single-pass membrane protein</topology>
        <orientation evidence="1">Cytoplasmic side</orientation>
    </subcellularLocation>
    <subcellularLocation>
        <location evidence="11">Microsome membrane</location>
        <topology evidence="11">Single-pass membrane protein</topology>
        <orientation evidence="11">Cytoplasmic side</orientation>
    </subcellularLocation>
</comment>
<dbReference type="RefSeq" id="XP_009543744.1">
    <property type="nucleotide sequence ID" value="XM_009545449.1"/>
</dbReference>
<dbReference type="GeneID" id="20675968"/>
<dbReference type="GO" id="GO:0005789">
    <property type="term" value="C:endoplasmic reticulum membrane"/>
    <property type="evidence" value="ECO:0007669"/>
    <property type="project" value="UniProtKB-SubCell"/>
</dbReference>
<keyword evidence="9 13" id="KW-0408">Iron</keyword>
<dbReference type="PROSITE" id="PS00191">
    <property type="entry name" value="CYTOCHROME_B5_1"/>
    <property type="match status" value="1"/>
</dbReference>
<protein>
    <recommendedName>
        <fullName evidence="14">Cytochrome b5 heme-binding domain-containing protein</fullName>
    </recommendedName>
</protein>
<dbReference type="PROSITE" id="PS50255">
    <property type="entry name" value="CYTOCHROME_B5_2"/>
    <property type="match status" value="1"/>
</dbReference>
<evidence type="ECO:0000256" key="3">
    <source>
        <dbReference type="ARBA" id="ARBA00022617"/>
    </source>
</evidence>
<dbReference type="InParanoid" id="W4KFD7"/>
<keyword evidence="5 13" id="KW-0479">Metal-binding</keyword>
<evidence type="ECO:0000256" key="4">
    <source>
        <dbReference type="ARBA" id="ARBA00022692"/>
    </source>
</evidence>
<keyword evidence="10 13" id="KW-0472">Membrane</keyword>
<dbReference type="Proteomes" id="UP000030671">
    <property type="component" value="Unassembled WGS sequence"/>
</dbReference>
<organism evidence="15 16">
    <name type="scientific">Heterobasidion irregulare (strain TC 32-1)</name>
    <dbReference type="NCBI Taxonomy" id="747525"/>
    <lineage>
        <taxon>Eukaryota</taxon>
        <taxon>Fungi</taxon>
        <taxon>Dikarya</taxon>
        <taxon>Basidiomycota</taxon>
        <taxon>Agaricomycotina</taxon>
        <taxon>Agaricomycetes</taxon>
        <taxon>Russulales</taxon>
        <taxon>Bondarzewiaceae</taxon>
        <taxon>Heterobasidion</taxon>
        <taxon>Heterobasidion annosum species complex</taxon>
    </lineage>
</organism>
<evidence type="ECO:0000256" key="11">
    <source>
        <dbReference type="ARBA" id="ARBA00037877"/>
    </source>
</evidence>
<evidence type="ECO:0000256" key="6">
    <source>
        <dbReference type="ARBA" id="ARBA00022824"/>
    </source>
</evidence>
<keyword evidence="7" id="KW-0492">Microsome</keyword>
<dbReference type="Gene3D" id="3.10.120.10">
    <property type="entry name" value="Cytochrome b5-like heme/steroid binding domain"/>
    <property type="match status" value="1"/>
</dbReference>
<dbReference type="InterPro" id="IPR001199">
    <property type="entry name" value="Cyt_B5-like_heme/steroid-bd"/>
</dbReference>
<dbReference type="Pfam" id="PF00173">
    <property type="entry name" value="Cyt-b5"/>
    <property type="match status" value="1"/>
</dbReference>
<dbReference type="SUPFAM" id="SSF55856">
    <property type="entry name" value="Cytochrome b5-like heme/steroid binding domain"/>
    <property type="match status" value="1"/>
</dbReference>
<evidence type="ECO:0000256" key="8">
    <source>
        <dbReference type="ARBA" id="ARBA00022982"/>
    </source>
</evidence>
<evidence type="ECO:0000259" key="14">
    <source>
        <dbReference type="PROSITE" id="PS50255"/>
    </source>
</evidence>
<keyword evidence="8" id="KW-0249">Electron transport</keyword>
<evidence type="ECO:0000313" key="15">
    <source>
        <dbReference type="EMBL" id="ETW84025.1"/>
    </source>
</evidence>
<dbReference type="FunFam" id="3.10.120.10:FF:000002">
    <property type="entry name" value="Cytochrome b5 type B"/>
    <property type="match status" value="1"/>
</dbReference>
<dbReference type="STRING" id="747525.W4KFD7"/>
<evidence type="ECO:0000256" key="5">
    <source>
        <dbReference type="ARBA" id="ARBA00022723"/>
    </source>
</evidence>
<dbReference type="InterPro" id="IPR018506">
    <property type="entry name" value="Cyt_B5_heme-BS"/>
</dbReference>
<dbReference type="InterPro" id="IPR036400">
    <property type="entry name" value="Cyt_B5-like_heme/steroid_sf"/>
</dbReference>